<sequence length="1098" mass="120726">MAEIRASSTSSNRPLLHPDYVEAPAGQATNSGTDTDAPAQPKAAIREDLEQYESGSGATEETNGPPTTSRKELWSYYLYYNGDNGVGPRGYSQALFQSALTSVGHDPRFQPPRPGNCTTGPCVVPWGHTTRSVGSVVLIANGLCFAVMSILFVWLGSAADYGFFGPRLLLVLTILCWVFQYAFMAVKGADEWRLAMALFIVSYIAYGSTLVFYAAIFPRLARYMPHVREAREEKLRYGKISQAEYDRVESLERNHISSISTAHSNIGYLLTLIINLGVLLPLRDYPYAKNWALFMTNTYWICTGVWWFLFQQNRPGPKLPKDSSYLTIGWKQVVLSLREVRHLPQTFIYLVAFFLLADGLNTTGTLLAIIQNDHIGFSFLHLTYLGLAQAACSTISTFAFWYIQRHLQVSTKSMFMVTNFFTVLVPFYGMLGLWTNKVGFHQTYDFWIFNVVVGLFQAPYYAYSQTMMSEVIPTGYENMFFGLFGESTRRVARSVTLIRIDTLRPQVYRDSSHTGIPVLSDWTRKSIGSRQPLVRRQLRSQATLLRRIPRTSQLARAQHRYASSQAAADAGSTATRVKNLVLGTSIALGLTFSYLYITDTRATVHQWLVVPIIRTLYPDAEDAHHVGTKALKVMYDLGIHPRERGDPDAKGDLKVEVFGHVLDNPIGISAGLDKNAEVPSPLFAVGPGIVEVGGITPSPQEGNPKPRVWRITSQNALINRYGLNSEGADNVATRLRQRLREFAYSIGLGLDPEAERQVLSGEAGVPPGSLVPGRLLAVQVAKLKGTPDQDIDAVAGDYVYGVQQMGKYADILVVNVSSPNTPGLRSLQQTEPLMKILTAVVNAAQNVDRSTKPRVMVKVSPDEDSEEQVRGICSAVYASGVDGIIVGNTTKKRPDPLPKGYALPAKEEQILLEQGGYSGPQLFERTVSLVKKYRQCLDTMSHETSAPKQEDAAPSPSTSEGTPDITPGRVQASIERDEKHLKPLTPESKQDSQEQPLVRLPERNSPSSESEGQHTAGPALSASTHAAQGTGAPANPHTSGEQKVIFATGGIANGKQALEVLNAGASVAMVYTAMVYGGVGTVSRIKREMREEISHEKK</sequence>
<keyword evidence="2" id="KW-1185">Reference proteome</keyword>
<evidence type="ECO:0000313" key="1">
    <source>
        <dbReference type="EMBL" id="KAK8211509.1"/>
    </source>
</evidence>
<dbReference type="EMBL" id="JAMKPW020000013">
    <property type="protein sequence ID" value="KAK8211509.1"/>
    <property type="molecule type" value="Genomic_DNA"/>
</dbReference>
<gene>
    <name evidence="1" type="ORF">M8818_003162</name>
</gene>
<evidence type="ECO:0000313" key="2">
    <source>
        <dbReference type="Proteomes" id="UP001320706"/>
    </source>
</evidence>
<reference evidence="1" key="1">
    <citation type="submission" date="2024-02" db="EMBL/GenBank/DDBJ databases">
        <title>Metagenome Assembled Genome of Zalaria obscura JY119.</title>
        <authorList>
            <person name="Vighnesh L."/>
            <person name="Jagadeeshwari U."/>
            <person name="Venkata Ramana C."/>
            <person name="Sasikala C."/>
        </authorList>
    </citation>
    <scope>NUCLEOTIDE SEQUENCE</scope>
    <source>
        <strain evidence="1">JY119</strain>
    </source>
</reference>
<proteinExistence type="predicted"/>
<protein>
    <submittedName>
        <fullName evidence="1">Uncharacterized protein</fullName>
    </submittedName>
</protein>
<organism evidence="1 2">
    <name type="scientific">Zalaria obscura</name>
    <dbReference type="NCBI Taxonomy" id="2024903"/>
    <lineage>
        <taxon>Eukaryota</taxon>
        <taxon>Fungi</taxon>
        <taxon>Dikarya</taxon>
        <taxon>Ascomycota</taxon>
        <taxon>Pezizomycotina</taxon>
        <taxon>Dothideomycetes</taxon>
        <taxon>Dothideomycetidae</taxon>
        <taxon>Dothideales</taxon>
        <taxon>Zalariaceae</taxon>
        <taxon>Zalaria</taxon>
    </lineage>
</organism>
<accession>A0ACC3SF81</accession>
<comment type="caution">
    <text evidence="1">The sequence shown here is derived from an EMBL/GenBank/DDBJ whole genome shotgun (WGS) entry which is preliminary data.</text>
</comment>
<name>A0ACC3SF81_9PEZI</name>
<dbReference type="Proteomes" id="UP001320706">
    <property type="component" value="Unassembled WGS sequence"/>
</dbReference>